<dbReference type="InterPro" id="IPR036188">
    <property type="entry name" value="FAD/NAD-bd_sf"/>
</dbReference>
<reference evidence="8 9" key="1">
    <citation type="submission" date="2016-07" db="EMBL/GenBank/DDBJ databases">
        <title>Complete genome sequence of Altererythrobacter namhicola JCM 16345T, containing esterase-encoding genes.</title>
        <authorList>
            <person name="Cheng H."/>
            <person name="Wu Y.-H."/>
            <person name="Jian S.-L."/>
            <person name="Huo Y.-Y."/>
            <person name="Wang C.-S."/>
            <person name="Xu X.-W."/>
        </authorList>
    </citation>
    <scope>NUCLEOTIDE SEQUENCE [LARGE SCALE GENOMIC DNA]</scope>
    <source>
        <strain evidence="8 9">JCM 16345</strain>
    </source>
</reference>
<dbReference type="Gene3D" id="3.50.50.60">
    <property type="entry name" value="FAD/NAD(P)-binding domain"/>
    <property type="match status" value="1"/>
</dbReference>
<proteinExistence type="inferred from homology"/>
<protein>
    <submittedName>
        <fullName evidence="8">FAD-containing monooxygenase EthA</fullName>
        <ecNumber evidence="8">1.14.13.-</ecNumber>
    </submittedName>
</protein>
<evidence type="ECO:0000256" key="3">
    <source>
        <dbReference type="ARBA" id="ARBA00022630"/>
    </source>
</evidence>
<dbReference type="STRING" id="645517.A6F65_00762"/>
<keyword evidence="7 8" id="KW-0503">Monooxygenase</keyword>
<dbReference type="EMBL" id="CP016545">
    <property type="protein sequence ID" value="ANU07082.1"/>
    <property type="molecule type" value="Genomic_DNA"/>
</dbReference>
<dbReference type="PATRIC" id="fig|645517.4.peg.764"/>
<dbReference type="RefSeq" id="WP_257784262.1">
    <property type="nucleotide sequence ID" value="NZ_CP016545.1"/>
</dbReference>
<evidence type="ECO:0000256" key="2">
    <source>
        <dbReference type="ARBA" id="ARBA00010139"/>
    </source>
</evidence>
<dbReference type="EC" id="1.14.13.-" evidence="8"/>
<dbReference type="SUPFAM" id="SSF51905">
    <property type="entry name" value="FAD/NAD(P)-binding domain"/>
    <property type="match status" value="1"/>
</dbReference>
<dbReference type="FunFam" id="3.50.50.60:FF:000228">
    <property type="entry name" value="FAD-containing monooxygenase EthA"/>
    <property type="match status" value="1"/>
</dbReference>
<dbReference type="InterPro" id="IPR051820">
    <property type="entry name" value="FAD-binding_MO"/>
</dbReference>
<organism evidence="8 9">
    <name type="scientific">Paraurantiacibacter namhicola</name>
    <dbReference type="NCBI Taxonomy" id="645517"/>
    <lineage>
        <taxon>Bacteria</taxon>
        <taxon>Pseudomonadati</taxon>
        <taxon>Pseudomonadota</taxon>
        <taxon>Alphaproteobacteria</taxon>
        <taxon>Sphingomonadales</taxon>
        <taxon>Erythrobacteraceae</taxon>
        <taxon>Paraurantiacibacter</taxon>
    </lineage>
</organism>
<evidence type="ECO:0000256" key="1">
    <source>
        <dbReference type="ARBA" id="ARBA00001974"/>
    </source>
</evidence>
<dbReference type="PANTHER" id="PTHR43872:SF1">
    <property type="entry name" value="MONOOXYGENASE, PUTATIVE (AFU_ORTHOLOGUE AFUA_8G02570)-RELATED"/>
    <property type="match status" value="1"/>
</dbReference>
<keyword evidence="4" id="KW-0274">FAD</keyword>
<keyword evidence="5" id="KW-0521">NADP</keyword>
<keyword evidence="3" id="KW-0285">Flavoprotein</keyword>
<dbReference type="Proteomes" id="UP000092698">
    <property type="component" value="Chromosome"/>
</dbReference>
<evidence type="ECO:0000313" key="8">
    <source>
        <dbReference type="EMBL" id="ANU07082.1"/>
    </source>
</evidence>
<evidence type="ECO:0000256" key="6">
    <source>
        <dbReference type="ARBA" id="ARBA00023002"/>
    </source>
</evidence>
<accession>A0A1C7D6V5</accession>
<dbReference type="AlphaFoldDB" id="A0A1C7D6V5"/>
<dbReference type="PANTHER" id="PTHR43872">
    <property type="entry name" value="MONOOXYGENASE, PUTATIVE (AFU_ORTHOLOGUE AFUA_8G02570)-RELATED"/>
    <property type="match status" value="1"/>
</dbReference>
<dbReference type="Pfam" id="PF13738">
    <property type="entry name" value="Pyr_redox_3"/>
    <property type="match status" value="1"/>
</dbReference>
<evidence type="ECO:0000256" key="4">
    <source>
        <dbReference type="ARBA" id="ARBA00022827"/>
    </source>
</evidence>
<sequence>MSKTSEIDVLVVGAGLSGISMAAHMEMKCPDRSYVVLERRDNLGGTWDLFRYPGVRSDSDMHTLGFKFEPWLHEDAIADGPSILEYLHDTVNKRGITQNIHTGTRVISADWRAAEAVWTVEAEGPDGPRQYRARWLYLASGYYDYDNPHDAKLPGIDSFGGTVIHPQFWPQDLDYSGKKVVVIGSGATAVTIVPAMAETAASVTMLQRTPTWMASGPRRDRIGKFLERTLPESLAYRLTRWKNILFRSYVFRVARKSPDKLADKLRGWLRRDLEHAYEERHFEPPYDPWKQRMCLVPDGDLFDAMKAGKARIETGHIDTFDAGGIVLQSGERLDADIVVTATGLQLQIGGKIKVSRDGVPLDWTDHFFYRNCMFSNVANLSVVFGYLNASWTLRADNNAGYITDVLNHMAQTGSQVVYPLLHAEDEPEALKPFDYESGYLVRAQHIMPKSGPELPWKLNHDYLGDRRDLRQRPVADGTLRFEKLPEKQEQVA</sequence>
<gene>
    <name evidence="8" type="primary">ethA</name>
    <name evidence="8" type="ORF">A6F65_00762</name>
</gene>
<keyword evidence="9" id="KW-1185">Reference proteome</keyword>
<evidence type="ECO:0000256" key="5">
    <source>
        <dbReference type="ARBA" id="ARBA00022857"/>
    </source>
</evidence>
<comment type="similarity">
    <text evidence="2">Belongs to the FAD-binding monooxygenase family.</text>
</comment>
<name>A0A1C7D6V5_9SPHN</name>
<evidence type="ECO:0000256" key="7">
    <source>
        <dbReference type="ARBA" id="ARBA00023033"/>
    </source>
</evidence>
<keyword evidence="6 8" id="KW-0560">Oxidoreductase</keyword>
<comment type="cofactor">
    <cofactor evidence="1">
        <name>FAD</name>
        <dbReference type="ChEBI" id="CHEBI:57692"/>
    </cofactor>
</comment>
<dbReference type="KEGG" id="anh:A6F65_00762"/>
<evidence type="ECO:0000313" key="9">
    <source>
        <dbReference type="Proteomes" id="UP000092698"/>
    </source>
</evidence>
<dbReference type="GO" id="GO:0004497">
    <property type="term" value="F:monooxygenase activity"/>
    <property type="evidence" value="ECO:0007669"/>
    <property type="project" value="UniProtKB-KW"/>
</dbReference>